<keyword evidence="3" id="KW-1185">Reference proteome</keyword>
<dbReference type="RefSeq" id="WP_147963778.1">
    <property type="nucleotide sequence ID" value="NZ_CP120983.1"/>
</dbReference>
<proteinExistence type="predicted"/>
<evidence type="ECO:0000256" key="1">
    <source>
        <dbReference type="SAM" id="SignalP"/>
    </source>
</evidence>
<accession>A0ABY9JE43</accession>
<dbReference type="EMBL" id="CP120983">
    <property type="protein sequence ID" value="WLQ65987.1"/>
    <property type="molecule type" value="Genomic_DNA"/>
</dbReference>
<dbReference type="Proteomes" id="UP001224433">
    <property type="component" value="Chromosome"/>
</dbReference>
<protein>
    <recommendedName>
        <fullName evidence="4">Lipoprotein</fullName>
    </recommendedName>
</protein>
<feature type="chain" id="PRO_5046684150" description="Lipoprotein" evidence="1">
    <location>
        <begin position="21"/>
        <end position="177"/>
    </location>
</feature>
<evidence type="ECO:0008006" key="4">
    <source>
        <dbReference type="Google" id="ProtNLM"/>
    </source>
</evidence>
<evidence type="ECO:0000313" key="2">
    <source>
        <dbReference type="EMBL" id="WLQ65987.1"/>
    </source>
</evidence>
<feature type="signal peptide" evidence="1">
    <location>
        <begin position="1"/>
        <end position="20"/>
    </location>
</feature>
<dbReference type="PROSITE" id="PS51257">
    <property type="entry name" value="PROKAR_LIPOPROTEIN"/>
    <property type="match status" value="1"/>
</dbReference>
<evidence type="ECO:0000313" key="3">
    <source>
        <dbReference type="Proteomes" id="UP001224433"/>
    </source>
</evidence>
<reference evidence="2 3" key="1">
    <citation type="submission" date="2023-03" db="EMBL/GenBank/DDBJ databases">
        <title>Isolation and description of six Streptomyces strains from soil environments, able to metabolize different microbial glucans.</title>
        <authorList>
            <person name="Widen T."/>
            <person name="Larsbrink J."/>
        </authorList>
    </citation>
    <scope>NUCLEOTIDE SEQUENCE [LARGE SCALE GENOMIC DNA]</scope>
    <source>
        <strain evidence="2 3">Alt3</strain>
    </source>
</reference>
<gene>
    <name evidence="2" type="ORF">P8A20_21450</name>
</gene>
<sequence length="177" mass="18852">MRRSVRTSAPALLCGLALLAAGCGGGREYALPKDVCGVPVSEKSISPLLPEGERLVMQGDRLADMSGMCFVTVDSREGVVAGVEKTDRFYDPMGELVEYKFTNRKKMGPLPFGGAGAMGDKNFVISTPCGTPDVSHLTVSVSVGERAEEDADRRRADMEAFALTFVPSVKKELACTA</sequence>
<name>A0ABY9JE43_9ACTN</name>
<keyword evidence="1" id="KW-0732">Signal</keyword>
<organism evidence="2 3">
    <name type="scientific">Streptomyces glycanivorans</name>
    <dbReference type="NCBI Taxonomy" id="3033808"/>
    <lineage>
        <taxon>Bacteria</taxon>
        <taxon>Bacillati</taxon>
        <taxon>Actinomycetota</taxon>
        <taxon>Actinomycetes</taxon>
        <taxon>Kitasatosporales</taxon>
        <taxon>Streptomycetaceae</taxon>
        <taxon>Streptomyces</taxon>
    </lineage>
</organism>